<sequence>MVHFWGEGCIYLLQKNKKYTASFPKLPEGGVLWNEKDNILTLKDADDLPQVFESKMGDTISTNGHYIDYNPDITFNQGNSIKKCLAKDGVAFVDDEYAQSKQRACRKPNLRRL</sequence>
<accession>A0A1N7E2K9</accession>
<evidence type="ECO:0000313" key="1">
    <source>
        <dbReference type="EMBL" id="SIR82313.1"/>
    </source>
</evidence>
<name>A0A1N7E2K9_9GAMM</name>
<keyword evidence="2" id="KW-1185">Reference proteome</keyword>
<protein>
    <submittedName>
        <fullName evidence="1">Uncharacterized protein</fullName>
    </submittedName>
</protein>
<dbReference type="AlphaFoldDB" id="A0A1N7E2K9"/>
<reference evidence="2" key="1">
    <citation type="submission" date="2017-01" db="EMBL/GenBank/DDBJ databases">
        <authorList>
            <person name="Varghese N."/>
            <person name="Submissions S."/>
        </authorList>
    </citation>
    <scope>NUCLEOTIDE SEQUENCE [LARGE SCALE GENOMIC DNA]</scope>
    <source>
        <strain evidence="2">DSM 21768</strain>
    </source>
</reference>
<proteinExistence type="predicted"/>
<organism evidence="1 2">
    <name type="scientific">Moraxella cuniculi DSM 21768</name>
    <dbReference type="NCBI Taxonomy" id="1122245"/>
    <lineage>
        <taxon>Bacteria</taxon>
        <taxon>Pseudomonadati</taxon>
        <taxon>Pseudomonadota</taxon>
        <taxon>Gammaproteobacteria</taxon>
        <taxon>Moraxellales</taxon>
        <taxon>Moraxellaceae</taxon>
        <taxon>Moraxella</taxon>
    </lineage>
</organism>
<gene>
    <name evidence="1" type="ORF">SAMN02745664_10327</name>
</gene>
<dbReference type="EMBL" id="FTNU01000003">
    <property type="protein sequence ID" value="SIR82313.1"/>
    <property type="molecule type" value="Genomic_DNA"/>
</dbReference>
<dbReference type="Proteomes" id="UP000187495">
    <property type="component" value="Unassembled WGS sequence"/>
</dbReference>
<dbReference type="RefSeq" id="WP_076554747.1">
    <property type="nucleotide sequence ID" value="NZ_FTNU01000003.1"/>
</dbReference>
<evidence type="ECO:0000313" key="2">
    <source>
        <dbReference type="Proteomes" id="UP000187495"/>
    </source>
</evidence>